<keyword evidence="6 7" id="KW-0234">DNA repair</keyword>
<evidence type="ECO:0000313" key="11">
    <source>
        <dbReference type="Proteomes" id="UP000001876"/>
    </source>
</evidence>
<evidence type="ECO:0000259" key="9">
    <source>
        <dbReference type="PROSITE" id="PS51908"/>
    </source>
</evidence>
<dbReference type="Proteomes" id="UP000001876">
    <property type="component" value="Unassembled WGS sequence"/>
</dbReference>
<proteinExistence type="inferred from homology"/>
<dbReference type="SMART" id="SM00734">
    <property type="entry name" value="ZnF_Rad18"/>
    <property type="match status" value="1"/>
</dbReference>
<dbReference type="PANTHER" id="PTHR12463:SF1">
    <property type="entry name" value="2-OXOGLUTARATE AND FE-DEPENDENT OXYGENASE FAMILY PROTEIN"/>
    <property type="match status" value="1"/>
</dbReference>
<dbReference type="Gene3D" id="2.60.120.590">
    <property type="entry name" value="Alpha-ketoglutarate-dependent dioxygenase AlkB-like"/>
    <property type="match status" value="1"/>
</dbReference>
<dbReference type="PROSITE" id="PS51908">
    <property type="entry name" value="ZF_UBZ4"/>
    <property type="match status" value="1"/>
</dbReference>
<dbReference type="KEGG" id="mpp:MICPUCDRAFT_60114"/>
<dbReference type="GO" id="GO:0006281">
    <property type="term" value="P:DNA repair"/>
    <property type="evidence" value="ECO:0007669"/>
    <property type="project" value="UniProtKB-KW"/>
</dbReference>
<keyword evidence="2" id="KW-0479">Metal-binding</keyword>
<dbReference type="GeneID" id="9685814"/>
<dbReference type="PANTHER" id="PTHR12463">
    <property type="entry name" value="OXYGENASE-RELATED"/>
    <property type="match status" value="1"/>
</dbReference>
<evidence type="ECO:0000256" key="5">
    <source>
        <dbReference type="ARBA" id="ARBA00022833"/>
    </source>
</evidence>
<dbReference type="InterPro" id="IPR006642">
    <property type="entry name" value="Rad18_UBZ4"/>
</dbReference>
<keyword evidence="4 7" id="KW-0863">Zinc-finger</keyword>
<accession>C1MXD4</accession>
<protein>
    <submittedName>
        <fullName evidence="10">Predicted protein</fullName>
    </submittedName>
</protein>
<organism evidence="11">
    <name type="scientific">Micromonas pusilla (strain CCMP1545)</name>
    <name type="common">Picoplanktonic green alga</name>
    <dbReference type="NCBI Taxonomy" id="564608"/>
    <lineage>
        <taxon>Eukaryota</taxon>
        <taxon>Viridiplantae</taxon>
        <taxon>Chlorophyta</taxon>
        <taxon>Mamiellophyceae</taxon>
        <taxon>Mamiellales</taxon>
        <taxon>Mamiellaceae</taxon>
        <taxon>Micromonas</taxon>
    </lineage>
</organism>
<dbReference type="EMBL" id="GG663742">
    <property type="protein sequence ID" value="EEH55443.1"/>
    <property type="molecule type" value="Genomic_DNA"/>
</dbReference>
<dbReference type="OMA" id="GHRANRD"/>
<dbReference type="GO" id="GO:0008270">
    <property type="term" value="F:zinc ion binding"/>
    <property type="evidence" value="ECO:0007669"/>
    <property type="project" value="UniProtKB-KW"/>
</dbReference>
<dbReference type="GO" id="GO:0070988">
    <property type="term" value="P:demethylation"/>
    <property type="evidence" value="ECO:0007669"/>
    <property type="project" value="InterPro"/>
</dbReference>
<evidence type="ECO:0000313" key="10">
    <source>
        <dbReference type="EMBL" id="EEH55443.1"/>
    </source>
</evidence>
<evidence type="ECO:0000256" key="7">
    <source>
        <dbReference type="PROSITE-ProRule" id="PRU01256"/>
    </source>
</evidence>
<feature type="region of interest" description="Disordered" evidence="8">
    <location>
        <begin position="113"/>
        <end position="152"/>
    </location>
</feature>
<dbReference type="GO" id="GO:0016491">
    <property type="term" value="F:oxidoreductase activity"/>
    <property type="evidence" value="ECO:0007669"/>
    <property type="project" value="TreeGrafter"/>
</dbReference>
<dbReference type="GO" id="GO:0003677">
    <property type="term" value="F:DNA binding"/>
    <property type="evidence" value="ECO:0007669"/>
    <property type="project" value="InterPro"/>
</dbReference>
<gene>
    <name evidence="10" type="ORF">MICPUCDRAFT_60114</name>
</gene>
<comment type="similarity">
    <text evidence="1">Belongs to the alkB family.</text>
</comment>
<dbReference type="SUPFAM" id="SSF51197">
    <property type="entry name" value="Clavaminate synthase-like"/>
    <property type="match status" value="1"/>
</dbReference>
<evidence type="ECO:0000256" key="4">
    <source>
        <dbReference type="ARBA" id="ARBA00022771"/>
    </source>
</evidence>
<dbReference type="OrthoDB" id="271595at2759"/>
<dbReference type="STRING" id="564608.C1MXD4"/>
<keyword evidence="3 7" id="KW-0227">DNA damage</keyword>
<evidence type="ECO:0000256" key="1">
    <source>
        <dbReference type="ARBA" id="ARBA00007879"/>
    </source>
</evidence>
<evidence type="ECO:0000256" key="3">
    <source>
        <dbReference type="ARBA" id="ARBA00022763"/>
    </source>
</evidence>
<dbReference type="InterPro" id="IPR027450">
    <property type="entry name" value="AlkB-like"/>
</dbReference>
<dbReference type="InterPro" id="IPR037151">
    <property type="entry name" value="AlkB-like_sf"/>
</dbReference>
<dbReference type="RefSeq" id="XP_003060674.1">
    <property type="nucleotide sequence ID" value="XM_003060628.1"/>
</dbReference>
<dbReference type="InterPro" id="IPR032857">
    <property type="entry name" value="ALKBH4"/>
</dbReference>
<keyword evidence="5" id="KW-0862">Zinc</keyword>
<dbReference type="Pfam" id="PF13532">
    <property type="entry name" value="2OG-FeII_Oxy_2"/>
    <property type="match status" value="1"/>
</dbReference>
<dbReference type="AlphaFoldDB" id="C1MXD4"/>
<keyword evidence="11" id="KW-1185">Reference proteome</keyword>
<evidence type="ECO:0000256" key="8">
    <source>
        <dbReference type="SAM" id="MobiDB-lite"/>
    </source>
</evidence>
<reference evidence="10 11" key="1">
    <citation type="journal article" date="2009" name="Science">
        <title>Green evolution and dynamic adaptations revealed by genomes of the marine picoeukaryotes Micromonas.</title>
        <authorList>
            <person name="Worden A.Z."/>
            <person name="Lee J.H."/>
            <person name="Mock T."/>
            <person name="Rouze P."/>
            <person name="Simmons M.P."/>
            <person name="Aerts A.L."/>
            <person name="Allen A.E."/>
            <person name="Cuvelier M.L."/>
            <person name="Derelle E."/>
            <person name="Everett M.V."/>
            <person name="Foulon E."/>
            <person name="Grimwood J."/>
            <person name="Gundlach H."/>
            <person name="Henrissat B."/>
            <person name="Napoli C."/>
            <person name="McDonald S.M."/>
            <person name="Parker M.S."/>
            <person name="Rombauts S."/>
            <person name="Salamov A."/>
            <person name="Von Dassow P."/>
            <person name="Badger J.H."/>
            <person name="Coutinho P.M."/>
            <person name="Demir E."/>
            <person name="Dubchak I."/>
            <person name="Gentemann C."/>
            <person name="Eikrem W."/>
            <person name="Gready J.E."/>
            <person name="John U."/>
            <person name="Lanier W."/>
            <person name="Lindquist E.A."/>
            <person name="Lucas S."/>
            <person name="Mayer K.F."/>
            <person name="Moreau H."/>
            <person name="Not F."/>
            <person name="Otillar R."/>
            <person name="Panaud O."/>
            <person name="Pangilinan J."/>
            <person name="Paulsen I."/>
            <person name="Piegu B."/>
            <person name="Poliakov A."/>
            <person name="Robbens S."/>
            <person name="Schmutz J."/>
            <person name="Toulza E."/>
            <person name="Wyss T."/>
            <person name="Zelensky A."/>
            <person name="Zhou K."/>
            <person name="Armbrust E.V."/>
            <person name="Bhattacharya D."/>
            <person name="Goodenough U.W."/>
            <person name="Van de Peer Y."/>
            <person name="Grigoriev I.V."/>
        </authorList>
    </citation>
    <scope>NUCLEOTIDE SEQUENCE [LARGE SCALE GENOMIC DNA]</scope>
    <source>
        <strain evidence="10 11">CCMP1545</strain>
    </source>
</reference>
<dbReference type="eggNOG" id="KOG4176">
    <property type="taxonomic scope" value="Eukaryota"/>
</dbReference>
<evidence type="ECO:0000256" key="2">
    <source>
        <dbReference type="ARBA" id="ARBA00022723"/>
    </source>
</evidence>
<dbReference type="GO" id="GO:0032451">
    <property type="term" value="F:demethylase activity"/>
    <property type="evidence" value="ECO:0007669"/>
    <property type="project" value="TreeGrafter"/>
</dbReference>
<name>C1MXD4_MICPC</name>
<feature type="region of interest" description="Disordered" evidence="8">
    <location>
        <begin position="62"/>
        <end position="82"/>
    </location>
</feature>
<feature type="domain" description="UBZ4-type" evidence="9">
    <location>
        <begin position="38"/>
        <end position="67"/>
    </location>
</feature>
<sequence>MPKRAAPRVGHQARLDAFLSPRGGAGGRGRAADRGSRFVACPACFADVPATLINEHLDDGRCGEREEATRRRRDGGGGGETAAAAVNVHGQIAHTARGTPWRRSMAASGMDALEDDDARRRGDDDDDDDDVCVSRDGNDDIANDAPGDASSNVKDTLARLMRASAATSTSNTPSLPGHHLLLDFITEDEENALVAFLDDGERGIHDWKPSTFNGAHRGKAWGVRVDLKRRTVSPPTREMPPRLLAVAEKMRGAHALLARFSPNEANAISYDKRLGDRLLSHVDDRQLSSDVLVNLSLCGECVMTYERTTTRSSGGGTRGSDRVDVRLPRRSLQIQSGDARYAFAHSIANENLLDPRRVSITFRESRTPSTRTTTRGK</sequence>
<evidence type="ECO:0000256" key="6">
    <source>
        <dbReference type="ARBA" id="ARBA00023204"/>
    </source>
</evidence>